<dbReference type="SUPFAM" id="SSF81301">
    <property type="entry name" value="Nucleotidyltransferase"/>
    <property type="match status" value="1"/>
</dbReference>
<dbReference type="RefSeq" id="WP_129987369.1">
    <property type="nucleotide sequence ID" value="NZ_SDPU01000022.1"/>
</dbReference>
<dbReference type="InterPro" id="IPR043519">
    <property type="entry name" value="NT_sf"/>
</dbReference>
<dbReference type="AlphaFoldDB" id="A0A4Q5J022"/>
<evidence type="ECO:0000313" key="2">
    <source>
        <dbReference type="Proteomes" id="UP000291189"/>
    </source>
</evidence>
<evidence type="ECO:0008006" key="3">
    <source>
        <dbReference type="Google" id="ProtNLM"/>
    </source>
</evidence>
<reference evidence="1 2" key="1">
    <citation type="submission" date="2019-01" db="EMBL/GenBank/DDBJ databases">
        <title>Nocardioides guangzhouensis sp. nov., an actinobacterium isolated from soil.</title>
        <authorList>
            <person name="Fu Y."/>
            <person name="Cai Y."/>
            <person name="Lin Z."/>
            <person name="Chen P."/>
        </authorList>
    </citation>
    <scope>NUCLEOTIDE SEQUENCE [LARGE SCALE GENOMIC DNA]</scope>
    <source>
        <strain evidence="1 2">NBRC 105384</strain>
    </source>
</reference>
<dbReference type="OrthoDB" id="383876at2"/>
<proteinExistence type="predicted"/>
<protein>
    <recommendedName>
        <fullName evidence="3">Nucleotidyltransferase domain-containing protein</fullName>
    </recommendedName>
</protein>
<evidence type="ECO:0000313" key="1">
    <source>
        <dbReference type="EMBL" id="RYU11782.1"/>
    </source>
</evidence>
<sequence>MDRPTYIRFADALVDTLAARRDVVGLVAVGSFASGPDEYSDHDFFVIARDPESAEALRRDVTWLPESERLVLVFRETAHGVKVVYDDGHLMEFAVFLPDEIRLAGINRARVLLDRADVQARVDAAREESTAKAGSPEESDAYLVGQLLTALLVGVQRHRRGERMSGIDFVHRFGLRYFLVLLARHVPAEHPETRDNLNPFRRVEQAWPAVGMALTALFSTGNLERTALGLLDLASDLFRPHLTDASSPDEAWTTVRGYLTR</sequence>
<gene>
    <name evidence="1" type="ORF">ETU37_10930</name>
</gene>
<dbReference type="Proteomes" id="UP000291189">
    <property type="component" value="Unassembled WGS sequence"/>
</dbReference>
<name>A0A4Q5J022_9ACTN</name>
<dbReference type="Gene3D" id="3.30.460.10">
    <property type="entry name" value="Beta Polymerase, domain 2"/>
    <property type="match status" value="1"/>
</dbReference>
<comment type="caution">
    <text evidence="1">The sequence shown here is derived from an EMBL/GenBank/DDBJ whole genome shotgun (WGS) entry which is preliminary data.</text>
</comment>
<keyword evidence="2" id="KW-1185">Reference proteome</keyword>
<accession>A0A4Q5J022</accession>
<organism evidence="1 2">
    <name type="scientific">Nocardioides iriomotensis</name>
    <dbReference type="NCBI Taxonomy" id="715784"/>
    <lineage>
        <taxon>Bacteria</taxon>
        <taxon>Bacillati</taxon>
        <taxon>Actinomycetota</taxon>
        <taxon>Actinomycetes</taxon>
        <taxon>Propionibacteriales</taxon>
        <taxon>Nocardioidaceae</taxon>
        <taxon>Nocardioides</taxon>
    </lineage>
</organism>
<dbReference type="EMBL" id="SDPU01000022">
    <property type="protein sequence ID" value="RYU11782.1"/>
    <property type="molecule type" value="Genomic_DNA"/>
</dbReference>